<name>A0ABT0IWG3_9HYPH</name>
<dbReference type="EMBL" id="JALPRY010000024">
    <property type="protein sequence ID" value="MCK8782213.1"/>
    <property type="molecule type" value="Genomic_DNA"/>
</dbReference>
<accession>A0ABT0IWG3</accession>
<protein>
    <submittedName>
        <fullName evidence="1">Uncharacterized protein</fullName>
    </submittedName>
</protein>
<sequence length="73" mass="8349">MNSNWRAFVQLMLSKAEGRFDGGPANICTAEDPDFCRRVKTSRPTVHASCIKKGVVLKWQKNEGTRHWHSMKC</sequence>
<proteinExistence type="predicted"/>
<keyword evidence="2" id="KW-1185">Reference proteome</keyword>
<comment type="caution">
    <text evidence="1">The sequence shown here is derived from an EMBL/GenBank/DDBJ whole genome shotgun (WGS) entry which is preliminary data.</text>
</comment>
<gene>
    <name evidence="1" type="ORF">M0654_19725</name>
</gene>
<reference evidence="1 2" key="1">
    <citation type="submission" date="2022-04" db="EMBL/GenBank/DDBJ databases">
        <title>Rhizobium coralii sp. nov., isolated from coral Turbinaria peltata.</title>
        <authorList>
            <person name="Sun H."/>
        </authorList>
    </citation>
    <scope>NUCLEOTIDE SEQUENCE [LARGE SCALE GENOMIC DNA]</scope>
    <source>
        <strain evidence="1 2">NTR19</strain>
    </source>
</reference>
<organism evidence="1 2">
    <name type="scientific">Neorhizobium turbinariae</name>
    <dbReference type="NCBI Taxonomy" id="2937795"/>
    <lineage>
        <taxon>Bacteria</taxon>
        <taxon>Pseudomonadati</taxon>
        <taxon>Pseudomonadota</taxon>
        <taxon>Alphaproteobacteria</taxon>
        <taxon>Hyphomicrobiales</taxon>
        <taxon>Rhizobiaceae</taxon>
        <taxon>Rhizobium/Agrobacterium group</taxon>
        <taxon>Neorhizobium</taxon>
    </lineage>
</organism>
<evidence type="ECO:0000313" key="2">
    <source>
        <dbReference type="Proteomes" id="UP001202827"/>
    </source>
</evidence>
<dbReference type="RefSeq" id="WP_248684533.1">
    <property type="nucleotide sequence ID" value="NZ_JALPRY010000024.1"/>
</dbReference>
<dbReference type="Proteomes" id="UP001202827">
    <property type="component" value="Unassembled WGS sequence"/>
</dbReference>
<evidence type="ECO:0000313" key="1">
    <source>
        <dbReference type="EMBL" id="MCK8782213.1"/>
    </source>
</evidence>